<dbReference type="Proteomes" id="UP000799324">
    <property type="component" value="Unassembled WGS sequence"/>
</dbReference>
<protein>
    <submittedName>
        <fullName evidence="1">Uncharacterized protein</fullName>
    </submittedName>
</protein>
<accession>A0A6A6SUZ3</accession>
<feature type="non-terminal residue" evidence="1">
    <location>
        <position position="1"/>
    </location>
</feature>
<dbReference type="OrthoDB" id="191139at2759"/>
<evidence type="ECO:0000313" key="1">
    <source>
        <dbReference type="EMBL" id="KAF2650801.1"/>
    </source>
</evidence>
<keyword evidence="2" id="KW-1185">Reference proteome</keyword>
<dbReference type="EMBL" id="MU004444">
    <property type="protein sequence ID" value="KAF2650801.1"/>
    <property type="molecule type" value="Genomic_DNA"/>
</dbReference>
<reference evidence="1" key="1">
    <citation type="journal article" date="2020" name="Stud. Mycol.">
        <title>101 Dothideomycetes genomes: a test case for predicting lifestyles and emergence of pathogens.</title>
        <authorList>
            <person name="Haridas S."/>
            <person name="Albert R."/>
            <person name="Binder M."/>
            <person name="Bloem J."/>
            <person name="Labutti K."/>
            <person name="Salamov A."/>
            <person name="Andreopoulos B."/>
            <person name="Baker S."/>
            <person name="Barry K."/>
            <person name="Bills G."/>
            <person name="Bluhm B."/>
            <person name="Cannon C."/>
            <person name="Castanera R."/>
            <person name="Culley D."/>
            <person name="Daum C."/>
            <person name="Ezra D."/>
            <person name="Gonzalez J."/>
            <person name="Henrissat B."/>
            <person name="Kuo A."/>
            <person name="Liang C."/>
            <person name="Lipzen A."/>
            <person name="Lutzoni F."/>
            <person name="Magnuson J."/>
            <person name="Mondo S."/>
            <person name="Nolan M."/>
            <person name="Ohm R."/>
            <person name="Pangilinan J."/>
            <person name="Park H.-J."/>
            <person name="Ramirez L."/>
            <person name="Alfaro M."/>
            <person name="Sun H."/>
            <person name="Tritt A."/>
            <person name="Yoshinaga Y."/>
            <person name="Zwiers L.-H."/>
            <person name="Turgeon B."/>
            <person name="Goodwin S."/>
            <person name="Spatafora J."/>
            <person name="Crous P."/>
            <person name="Grigoriev I."/>
        </authorList>
    </citation>
    <scope>NUCLEOTIDE SEQUENCE</scope>
    <source>
        <strain evidence="1">CBS 122681</strain>
    </source>
</reference>
<sequence length="313" mass="35078">PRPPPFPSPPSHRLLRVKWSKAVCKGQQLLNAIRANDAAAGQLFNPPRSSMQSPFQGTQEELESWDYFLYDGVKQFGYDPSSGFWGCSRVLQDLHVSVPTVWEGGKNEVLVASHGDKLAHDDEGPIPFNEQHGYKRQLPNGQEKEYPVTGAYFVFAMNYDDGVIMAMSRKGARYAAPSNNVHVPDGEWPDIEQSSDVNWSLWNMRCRASGKDVSNIRYFLSLQIVNPLTQRLIMRVLTQDMNPPLALTVWPGVSYKMDTEKGQALLASPNGNGTAHMLIQHKRELGSKEIYGVTVFQGEGLLGEVPQLVFYIR</sequence>
<name>A0A6A6SUZ3_9PLEO</name>
<dbReference type="AlphaFoldDB" id="A0A6A6SUZ3"/>
<organism evidence="1 2">
    <name type="scientific">Lophiostoma macrostomum CBS 122681</name>
    <dbReference type="NCBI Taxonomy" id="1314788"/>
    <lineage>
        <taxon>Eukaryota</taxon>
        <taxon>Fungi</taxon>
        <taxon>Dikarya</taxon>
        <taxon>Ascomycota</taxon>
        <taxon>Pezizomycotina</taxon>
        <taxon>Dothideomycetes</taxon>
        <taxon>Pleosporomycetidae</taxon>
        <taxon>Pleosporales</taxon>
        <taxon>Lophiostomataceae</taxon>
        <taxon>Lophiostoma</taxon>
    </lineage>
</organism>
<evidence type="ECO:0000313" key="2">
    <source>
        <dbReference type="Proteomes" id="UP000799324"/>
    </source>
</evidence>
<gene>
    <name evidence="1" type="ORF">K491DRAFT_608146</name>
</gene>
<proteinExistence type="predicted"/>